<evidence type="ECO:0000256" key="1">
    <source>
        <dbReference type="SAM" id="MobiDB-lite"/>
    </source>
</evidence>
<protein>
    <submittedName>
        <fullName evidence="2">Uncharacterized protein</fullName>
    </submittedName>
</protein>
<dbReference type="Proteomes" id="UP000257109">
    <property type="component" value="Unassembled WGS sequence"/>
</dbReference>
<dbReference type="EMBL" id="QJKJ01003120">
    <property type="protein sequence ID" value="RDX99878.1"/>
    <property type="molecule type" value="Genomic_DNA"/>
</dbReference>
<dbReference type="AlphaFoldDB" id="A0A371HAP1"/>
<dbReference type="OrthoDB" id="1654884at2759"/>
<feature type="region of interest" description="Disordered" evidence="1">
    <location>
        <begin position="1"/>
        <end position="25"/>
    </location>
</feature>
<evidence type="ECO:0000313" key="3">
    <source>
        <dbReference type="Proteomes" id="UP000257109"/>
    </source>
</evidence>
<feature type="non-terminal residue" evidence="2">
    <location>
        <position position="127"/>
    </location>
</feature>
<reference evidence="2" key="1">
    <citation type="submission" date="2018-05" db="EMBL/GenBank/DDBJ databases">
        <title>Draft genome of Mucuna pruriens seed.</title>
        <authorList>
            <person name="Nnadi N.E."/>
            <person name="Vos R."/>
            <person name="Hasami M.H."/>
            <person name="Devisetty U.K."/>
            <person name="Aguiy J.C."/>
        </authorList>
    </citation>
    <scope>NUCLEOTIDE SEQUENCE [LARGE SCALE GENOMIC DNA]</scope>
    <source>
        <strain evidence="2">JCA_2017</strain>
    </source>
</reference>
<organism evidence="2 3">
    <name type="scientific">Mucuna pruriens</name>
    <name type="common">Velvet bean</name>
    <name type="synonym">Dolichos pruriens</name>
    <dbReference type="NCBI Taxonomy" id="157652"/>
    <lineage>
        <taxon>Eukaryota</taxon>
        <taxon>Viridiplantae</taxon>
        <taxon>Streptophyta</taxon>
        <taxon>Embryophyta</taxon>
        <taxon>Tracheophyta</taxon>
        <taxon>Spermatophyta</taxon>
        <taxon>Magnoliopsida</taxon>
        <taxon>eudicotyledons</taxon>
        <taxon>Gunneridae</taxon>
        <taxon>Pentapetalae</taxon>
        <taxon>rosids</taxon>
        <taxon>fabids</taxon>
        <taxon>Fabales</taxon>
        <taxon>Fabaceae</taxon>
        <taxon>Papilionoideae</taxon>
        <taxon>50 kb inversion clade</taxon>
        <taxon>NPAAA clade</taxon>
        <taxon>indigoferoid/millettioid clade</taxon>
        <taxon>Phaseoleae</taxon>
        <taxon>Mucuna</taxon>
    </lineage>
</organism>
<keyword evidence="3" id="KW-1185">Reference proteome</keyword>
<comment type="caution">
    <text evidence="2">The sequence shown here is derived from an EMBL/GenBank/DDBJ whole genome shotgun (WGS) entry which is preliminary data.</text>
</comment>
<sequence length="127" mass="14801">MQNRENINSRSWNNLGQNVNAGADAQPDFMQDKENINFRSKVDAETGLNSRPMDFVRGIIDEDNFMMSVASQYHYEQDADFVQIKMRKRQAILSCREGFSADSRGYRNPIVYIEVTTKETTWMETQF</sequence>
<proteinExistence type="predicted"/>
<accession>A0A371HAP1</accession>
<feature type="compositionally biased region" description="Polar residues" evidence="1">
    <location>
        <begin position="1"/>
        <end position="20"/>
    </location>
</feature>
<dbReference type="STRING" id="157652.A0A371HAP1"/>
<gene>
    <name evidence="2" type="ORF">CR513_17008</name>
</gene>
<evidence type="ECO:0000313" key="2">
    <source>
        <dbReference type="EMBL" id="RDX99878.1"/>
    </source>
</evidence>
<name>A0A371HAP1_MUCPR</name>